<keyword evidence="2" id="KW-1185">Reference proteome</keyword>
<protein>
    <submittedName>
        <fullName evidence="1">Phage portal protein</fullName>
    </submittedName>
</protein>
<dbReference type="EMBL" id="PVTQ01000011">
    <property type="protein sequence ID" value="PRY86778.1"/>
    <property type="molecule type" value="Genomic_DNA"/>
</dbReference>
<name>A0A2T0WJ90_9RHOB</name>
<reference evidence="1 2" key="1">
    <citation type="submission" date="2018-03" db="EMBL/GenBank/DDBJ databases">
        <title>Genomic Encyclopedia of Archaeal and Bacterial Type Strains, Phase II (KMG-II): from individual species to whole genera.</title>
        <authorList>
            <person name="Goeker M."/>
        </authorList>
    </citation>
    <scope>NUCLEOTIDE SEQUENCE [LARGE SCALE GENOMIC DNA]</scope>
    <source>
        <strain evidence="1 2">DSM 100212</strain>
    </source>
</reference>
<dbReference type="AlphaFoldDB" id="A0A2T0WJ90"/>
<evidence type="ECO:0000313" key="1">
    <source>
        <dbReference type="EMBL" id="PRY86778.1"/>
    </source>
</evidence>
<sequence>MFNWFKKKAPIEARSSSCGFTAEVITAREAYISGTRGIGELTATVQSCATLWQGGLSLADVEGTDLLTPRVLGMVARGLAFRGEALFLIRDTGLVPCSDWELKTRDSKPTAYRVTVPEVGGGRTETALAGEILHFRTGTDPLAPYAGQAPLKRAQLTAGLLQAIETALAEVYEDAPLGSQIVPFPEAPETDMNELARGFRGKRGKVLIRESVNVTAAGGPAPVQDWKAADVTPDLSRAMTRESLNAARDAICMVFGVLPGMNSSAVTGPLVREGQRHLAQWVLSPLAAEIAEECTDKLGTPVKLDVMRPLQAFDAGGRARAAAGIVQTLALAKEAGVDPSVALRLVDWENRA</sequence>
<gene>
    <name evidence="1" type="ORF">CLV74_1117</name>
</gene>
<proteinExistence type="predicted"/>
<dbReference type="RefSeq" id="WP_106266223.1">
    <property type="nucleotide sequence ID" value="NZ_PVTQ01000011.1"/>
</dbReference>
<evidence type="ECO:0000313" key="2">
    <source>
        <dbReference type="Proteomes" id="UP000238392"/>
    </source>
</evidence>
<organism evidence="1 2">
    <name type="scientific">Donghicola tyrosinivorans</name>
    <dbReference type="NCBI Taxonomy" id="1652492"/>
    <lineage>
        <taxon>Bacteria</taxon>
        <taxon>Pseudomonadati</taxon>
        <taxon>Pseudomonadota</taxon>
        <taxon>Alphaproteobacteria</taxon>
        <taxon>Rhodobacterales</taxon>
        <taxon>Roseobacteraceae</taxon>
        <taxon>Donghicola</taxon>
    </lineage>
</organism>
<comment type="caution">
    <text evidence="1">The sequence shown here is derived from an EMBL/GenBank/DDBJ whole genome shotgun (WGS) entry which is preliminary data.</text>
</comment>
<dbReference type="OrthoDB" id="7605001at2"/>
<accession>A0A2T0WJ90</accession>
<dbReference type="Proteomes" id="UP000238392">
    <property type="component" value="Unassembled WGS sequence"/>
</dbReference>